<evidence type="ECO:0000313" key="2">
    <source>
        <dbReference type="EMBL" id="CAI9095729.1"/>
    </source>
</evidence>
<dbReference type="EMBL" id="OX459119">
    <property type="protein sequence ID" value="CAI9095729.1"/>
    <property type="molecule type" value="Genomic_DNA"/>
</dbReference>
<keyword evidence="1" id="KW-0812">Transmembrane</keyword>
<dbReference type="InterPro" id="IPR053258">
    <property type="entry name" value="Ca-permeable_cation_channel"/>
</dbReference>
<keyword evidence="1" id="KW-1133">Transmembrane helix</keyword>
<feature type="transmembrane region" description="Helical" evidence="1">
    <location>
        <begin position="133"/>
        <end position="152"/>
    </location>
</feature>
<proteinExistence type="predicted"/>
<dbReference type="Proteomes" id="UP001161247">
    <property type="component" value="Chromosome 2"/>
</dbReference>
<sequence length="179" mass="20430">MSQSARGNYFSRSATIQNIGFINFQIHQTIQETIASSRQTIFGFLVAVLINILQLKYQGKADSPFETHPKTIWLAVTFLFLYFLAQDAKLRVSEPNCYAFSRCQSFAYTGMAIFGPLSLASMSSLIFPENLGPFLYLAAILYSLSLIPFHLARRTWNRFKDFIESKMYAQDDHHERSSG</sequence>
<dbReference type="AlphaFoldDB" id="A0AAV1CJ89"/>
<accession>A0AAV1CJ89</accession>
<evidence type="ECO:0000256" key="1">
    <source>
        <dbReference type="SAM" id="Phobius"/>
    </source>
</evidence>
<evidence type="ECO:0000313" key="3">
    <source>
        <dbReference type="Proteomes" id="UP001161247"/>
    </source>
</evidence>
<feature type="transmembrane region" description="Helical" evidence="1">
    <location>
        <begin position="106"/>
        <end position="127"/>
    </location>
</feature>
<organism evidence="2 3">
    <name type="scientific">Oldenlandia corymbosa var. corymbosa</name>
    <dbReference type="NCBI Taxonomy" id="529605"/>
    <lineage>
        <taxon>Eukaryota</taxon>
        <taxon>Viridiplantae</taxon>
        <taxon>Streptophyta</taxon>
        <taxon>Embryophyta</taxon>
        <taxon>Tracheophyta</taxon>
        <taxon>Spermatophyta</taxon>
        <taxon>Magnoliopsida</taxon>
        <taxon>eudicotyledons</taxon>
        <taxon>Gunneridae</taxon>
        <taxon>Pentapetalae</taxon>
        <taxon>asterids</taxon>
        <taxon>lamiids</taxon>
        <taxon>Gentianales</taxon>
        <taxon>Rubiaceae</taxon>
        <taxon>Rubioideae</taxon>
        <taxon>Spermacoceae</taxon>
        <taxon>Hedyotis-Oldenlandia complex</taxon>
        <taxon>Oldenlandia</taxon>
    </lineage>
</organism>
<dbReference type="PANTHER" id="PTHR34115:SF5">
    <property type="entry name" value="PROTEIN, PUTATIVE-RELATED"/>
    <property type="match status" value="1"/>
</dbReference>
<keyword evidence="3" id="KW-1185">Reference proteome</keyword>
<protein>
    <submittedName>
        <fullName evidence="2">OLC1v1031725C1</fullName>
    </submittedName>
</protein>
<gene>
    <name evidence="2" type="ORF">OLC1_LOCUS6639</name>
</gene>
<dbReference type="PANTHER" id="PTHR34115">
    <property type="entry name" value="PROTEIN, PUTATIVE-RELATED"/>
    <property type="match status" value="1"/>
</dbReference>
<reference evidence="2" key="1">
    <citation type="submission" date="2023-03" db="EMBL/GenBank/DDBJ databases">
        <authorList>
            <person name="Julca I."/>
        </authorList>
    </citation>
    <scope>NUCLEOTIDE SEQUENCE</scope>
</reference>
<keyword evidence="1" id="KW-0472">Membrane</keyword>
<feature type="transmembrane region" description="Helical" evidence="1">
    <location>
        <begin position="40"/>
        <end position="57"/>
    </location>
</feature>
<feature type="transmembrane region" description="Helical" evidence="1">
    <location>
        <begin position="69"/>
        <end position="85"/>
    </location>
</feature>
<name>A0AAV1CJ89_OLDCO</name>